<dbReference type="EMBL" id="QOQW01000001">
    <property type="protein sequence ID" value="RCK81539.1"/>
    <property type="molecule type" value="Genomic_DNA"/>
</dbReference>
<feature type="region of interest" description="Disordered" evidence="1">
    <location>
        <begin position="258"/>
        <end position="278"/>
    </location>
</feature>
<name>A0A367ZUZ9_9BACT</name>
<reference evidence="3 4" key="1">
    <citation type="submission" date="2018-05" db="EMBL/GenBank/DDBJ databases">
        <title>A metagenomic window into the 2 km-deep terrestrial subsurface aquifer revealed taxonomically and functionally diverse microbial community comprising novel uncultured bacterial lineages.</title>
        <authorList>
            <person name="Kadnikov V.V."/>
            <person name="Mardanov A.V."/>
            <person name="Beletsky A.V."/>
            <person name="Banks D."/>
            <person name="Pimenov N.V."/>
            <person name="Frank Y.A."/>
            <person name="Karnachuk O.V."/>
            <person name="Ravin N.V."/>
        </authorList>
    </citation>
    <scope>NUCLEOTIDE SEQUENCE [LARGE SCALE GENOMIC DNA]</scope>
    <source>
        <strain evidence="3">BY5</strain>
    </source>
</reference>
<comment type="caution">
    <text evidence="3">The sequence shown here is derived from an EMBL/GenBank/DDBJ whole genome shotgun (WGS) entry which is preliminary data.</text>
</comment>
<organism evidence="3 4">
    <name type="scientific">Candidatus Ozemobacter sibiricus</name>
    <dbReference type="NCBI Taxonomy" id="2268124"/>
    <lineage>
        <taxon>Bacteria</taxon>
        <taxon>Candidatus Ozemobacteria</taxon>
        <taxon>Candidatus Ozemobacterales</taxon>
        <taxon>Candidatus Ozemobacteraceae</taxon>
        <taxon>Candidatus Ozemobacter</taxon>
    </lineage>
</organism>
<protein>
    <submittedName>
        <fullName evidence="3">Uncharacterized protein</fullName>
    </submittedName>
</protein>
<accession>A0A367ZUZ9</accession>
<evidence type="ECO:0000256" key="2">
    <source>
        <dbReference type="SAM" id="SignalP"/>
    </source>
</evidence>
<sequence length="278" mass="30282">MKGRQRIMWMVMAGALALGGSPLLAEPVGEVAPSPLEQLENRFFEALGGGQATAAESLLLEGLRNGLLTGKDPVEATLMVSLGNEMCELGLIASAAFWLKQVQTRFGNEPAGENSDQTWAQLLAPKIAWLEQGGHRTWVEPTAENLARKIFRALQPYDRTALDALLVPFDVYIGWWQSELEPVKRDELLSFLESHRAGLLTWVNEKHLPALPGGGEAVVYLKTKGWSTPDGYTTLQFALHQLAAGGWEWRGVVLGEEGELPMDGGPRPGSEGRSLTSP</sequence>
<keyword evidence="2" id="KW-0732">Signal</keyword>
<evidence type="ECO:0000313" key="4">
    <source>
        <dbReference type="Proteomes" id="UP000252355"/>
    </source>
</evidence>
<gene>
    <name evidence="3" type="ORF">OZSIB_0673</name>
</gene>
<evidence type="ECO:0000256" key="1">
    <source>
        <dbReference type="SAM" id="MobiDB-lite"/>
    </source>
</evidence>
<dbReference type="AlphaFoldDB" id="A0A367ZUZ9"/>
<proteinExistence type="predicted"/>
<feature type="signal peptide" evidence="2">
    <location>
        <begin position="1"/>
        <end position="25"/>
    </location>
</feature>
<feature type="chain" id="PRO_5016629968" evidence="2">
    <location>
        <begin position="26"/>
        <end position="278"/>
    </location>
</feature>
<evidence type="ECO:0000313" key="3">
    <source>
        <dbReference type="EMBL" id="RCK81539.1"/>
    </source>
</evidence>
<dbReference type="Proteomes" id="UP000252355">
    <property type="component" value="Unassembled WGS sequence"/>
</dbReference>